<reference evidence="17" key="2">
    <citation type="submission" date="2021-01" db="EMBL/GenBank/DDBJ databases">
        <authorList>
            <person name="Schikora-Tamarit M.A."/>
        </authorList>
    </citation>
    <scope>NUCLEOTIDE SEQUENCE</scope>
    <source>
        <strain evidence="17">CBS6075</strain>
    </source>
</reference>
<dbReference type="Gene3D" id="1.50.10.20">
    <property type="match status" value="2"/>
</dbReference>
<dbReference type="SUPFAM" id="SSF48239">
    <property type="entry name" value="Terpenoid cyclases/Protein prenyltransferases"/>
    <property type="match status" value="2"/>
</dbReference>
<dbReference type="AlphaFoldDB" id="A0A9P8T7E9"/>
<evidence type="ECO:0000256" key="4">
    <source>
        <dbReference type="ARBA" id="ARBA00022516"/>
    </source>
</evidence>
<dbReference type="GO" id="GO:0006696">
    <property type="term" value="P:ergosterol biosynthetic process"/>
    <property type="evidence" value="ECO:0007669"/>
    <property type="project" value="UniProtKB-ARBA"/>
</dbReference>
<dbReference type="EC" id="5.4.99.-" evidence="14"/>
<evidence type="ECO:0000256" key="12">
    <source>
        <dbReference type="ARBA" id="ARBA00051240"/>
    </source>
</evidence>
<gene>
    <name evidence="17" type="ORF">OGAPHI_002158</name>
</gene>
<evidence type="ECO:0000259" key="16">
    <source>
        <dbReference type="Pfam" id="PF13249"/>
    </source>
</evidence>
<dbReference type="GeneID" id="70234125"/>
<evidence type="ECO:0000256" key="13">
    <source>
        <dbReference type="ARBA" id="ARBA00060682"/>
    </source>
</evidence>
<evidence type="ECO:0000256" key="9">
    <source>
        <dbReference type="ARBA" id="ARBA00023098"/>
    </source>
</evidence>
<keyword evidence="4" id="KW-0444">Lipid biosynthesis</keyword>
<comment type="pathway">
    <text evidence="13">Terpene metabolism; lanosterol biosynthesis; lanosterol from farnesyl diphosphate: step 3/3.</text>
</comment>
<evidence type="ECO:0000256" key="3">
    <source>
        <dbReference type="ARBA" id="ARBA00009755"/>
    </source>
</evidence>
<keyword evidence="6" id="KW-0677">Repeat</keyword>
<dbReference type="InterPro" id="IPR018333">
    <property type="entry name" value="Squalene_cyclase"/>
</dbReference>
<dbReference type="GO" id="GO:0005811">
    <property type="term" value="C:lipid droplet"/>
    <property type="evidence" value="ECO:0007669"/>
    <property type="project" value="UniProtKB-SubCell"/>
</dbReference>
<protein>
    <recommendedName>
        <fullName evidence="14">Terpene cyclase/mutase family member</fullName>
        <ecNumber evidence="14">5.4.99.-</ecNumber>
    </recommendedName>
</protein>
<evidence type="ECO:0000259" key="15">
    <source>
        <dbReference type="Pfam" id="PF13243"/>
    </source>
</evidence>
<reference evidence="17" key="1">
    <citation type="journal article" date="2021" name="Open Biol.">
        <title>Shared evolutionary footprints suggest mitochondrial oxidative damage underlies multiple complex I losses in fungi.</title>
        <authorList>
            <person name="Schikora-Tamarit M.A."/>
            <person name="Marcet-Houben M."/>
            <person name="Nosek J."/>
            <person name="Gabaldon T."/>
        </authorList>
    </citation>
    <scope>NUCLEOTIDE SEQUENCE</scope>
    <source>
        <strain evidence="17">CBS6075</strain>
    </source>
</reference>
<keyword evidence="9" id="KW-0443">Lipid metabolism</keyword>
<evidence type="ECO:0000256" key="1">
    <source>
        <dbReference type="ARBA" id="ARBA00004406"/>
    </source>
</evidence>
<sequence length="717" mass="81573">MYYSESIGIESARPQNEFWSLEVSDLGNQKWKYGPVRPGVVESHLLQPNKPQPYGKYSLDQAIELAALNFSTVQHESGTWPNQYKGPMFMTIGYVASSYFTKTPIPGHVVSELIRYIVNSSHPVDGGWGLHETDKSTCFGTTINYVILRLLGLSKDHPVCVKARKTLLDMGGAVGNPHWGKIWLSVLNLYKWEGVNPAPSELFALPYWLPIHPMKWWVHTRGIYAPVAYLYTRKASCELDPLLEQIREEIYLQPFEKIDFAACRNKVCGIDLYYPHTTLLNVANWAMVKYDQWRPQFVANWFNKFAYNLVLKELENTENLSIAPVNGAFNSIAVFLEEGRSERFKVVVERMHEELFLGPMGLTMMGTNGSQVWDSAFAVQCFHVSEVDQFGLVKNAHDRAVSFLLRSQFDTECVRGSYRDSRVGGWPFSTKDQGYTVSDCTAEAMKAVLMAHPNDTQLIQKLHKTVDLLLSLQNVDWSSKLRAYYGSFASYEKVKATPLLELLNPAEVFGNIMVEYPYVECTDSSILGLVYFQKHSDYRSEDIKLAIDNALQFLAKAQNPDGSWYGCWGICYTYSGMFALEAFAETGHKYGNSEIVRKGCHFLVDRQLKDGGWGESMKSCETHTYVSTLQANVVQTAWALIGLLLAEYPDLVVIEKGVRLLLSRQTKEGDWAMEGVEGVFNHSCSIEYPNYRYIFPIKALGLYRRRLKSQGRTWRNL</sequence>
<dbReference type="FunFam" id="1.50.10.20:FF:000027">
    <property type="entry name" value="Terpene cyclase/mutase family member"/>
    <property type="match status" value="1"/>
</dbReference>
<evidence type="ECO:0000313" key="18">
    <source>
        <dbReference type="Proteomes" id="UP000769157"/>
    </source>
</evidence>
<evidence type="ECO:0000256" key="8">
    <source>
        <dbReference type="ARBA" id="ARBA00022955"/>
    </source>
</evidence>
<dbReference type="PANTHER" id="PTHR11764:SF20">
    <property type="entry name" value="LANOSTEROL SYNTHASE"/>
    <property type="match status" value="1"/>
</dbReference>
<comment type="similarity">
    <text evidence="3 14">Belongs to the terpene cyclase/mutase family.</text>
</comment>
<keyword evidence="7" id="KW-0256">Endoplasmic reticulum</keyword>
<dbReference type="NCBIfam" id="TIGR01787">
    <property type="entry name" value="squalene_cyclas"/>
    <property type="match status" value="1"/>
</dbReference>
<keyword evidence="10" id="KW-0472">Membrane</keyword>
<dbReference type="GO" id="GO:0016104">
    <property type="term" value="P:triterpenoid biosynthetic process"/>
    <property type="evidence" value="ECO:0007669"/>
    <property type="project" value="InterPro"/>
</dbReference>
<dbReference type="GO" id="GO:0005789">
    <property type="term" value="C:endoplasmic reticulum membrane"/>
    <property type="evidence" value="ECO:0007669"/>
    <property type="project" value="UniProtKB-SubCell"/>
</dbReference>
<dbReference type="Pfam" id="PF13249">
    <property type="entry name" value="SQHop_cyclase_N"/>
    <property type="match status" value="1"/>
</dbReference>
<dbReference type="InterPro" id="IPR032697">
    <property type="entry name" value="SQ_cyclase_N"/>
</dbReference>
<keyword evidence="11 14" id="KW-0413">Isomerase</keyword>
<dbReference type="FunFam" id="1.50.10.20:FF:000003">
    <property type="entry name" value="Terpene cyclase/mutase family member"/>
    <property type="match status" value="1"/>
</dbReference>
<accession>A0A9P8T7E9</accession>
<evidence type="ECO:0000256" key="7">
    <source>
        <dbReference type="ARBA" id="ARBA00022824"/>
    </source>
</evidence>
<evidence type="ECO:0000256" key="2">
    <source>
        <dbReference type="ARBA" id="ARBA00004502"/>
    </source>
</evidence>
<comment type="caution">
    <text evidence="17">The sequence shown here is derived from an EMBL/GenBank/DDBJ whole genome shotgun (WGS) entry which is preliminary data.</text>
</comment>
<evidence type="ECO:0000256" key="5">
    <source>
        <dbReference type="ARBA" id="ARBA00022677"/>
    </source>
</evidence>
<dbReference type="OrthoDB" id="21502at2759"/>
<dbReference type="EMBL" id="JAEUBE010000158">
    <property type="protein sequence ID" value="KAH3668404.1"/>
    <property type="molecule type" value="Genomic_DNA"/>
</dbReference>
<comment type="catalytic activity">
    <reaction evidence="12">
        <text>(S)-2,3-epoxysqualene = lanosterol</text>
        <dbReference type="Rhea" id="RHEA:14621"/>
        <dbReference type="ChEBI" id="CHEBI:15441"/>
        <dbReference type="ChEBI" id="CHEBI:16521"/>
        <dbReference type="EC" id="5.4.99.7"/>
    </reaction>
    <physiologicalReaction direction="left-to-right" evidence="12">
        <dbReference type="Rhea" id="RHEA:14622"/>
    </physiologicalReaction>
</comment>
<evidence type="ECO:0000256" key="6">
    <source>
        <dbReference type="ARBA" id="ARBA00022737"/>
    </source>
</evidence>
<feature type="domain" description="Squalene cyclase N-terminal" evidence="16">
    <location>
        <begin position="69"/>
        <end position="341"/>
    </location>
</feature>
<dbReference type="PANTHER" id="PTHR11764">
    <property type="entry name" value="TERPENE CYCLASE/MUTASE FAMILY MEMBER"/>
    <property type="match status" value="1"/>
</dbReference>
<comment type="subcellular location">
    <subcellularLocation>
        <location evidence="1">Endoplasmic reticulum membrane</location>
        <topology evidence="1">Peripheral membrane protein</topology>
    </subcellularLocation>
    <subcellularLocation>
        <location evidence="2">Lipid droplet</location>
    </subcellularLocation>
</comment>
<keyword evidence="8" id="KW-0752">Steroid biosynthesis</keyword>
<feature type="domain" description="Squalene cyclase C-terminal" evidence="15">
    <location>
        <begin position="370"/>
        <end position="705"/>
    </location>
</feature>
<dbReference type="GO" id="GO:0000250">
    <property type="term" value="F:lanosterol synthase activity"/>
    <property type="evidence" value="ECO:0007669"/>
    <property type="project" value="UniProtKB-EC"/>
</dbReference>
<evidence type="ECO:0000313" key="17">
    <source>
        <dbReference type="EMBL" id="KAH3668404.1"/>
    </source>
</evidence>
<organism evidence="17 18">
    <name type="scientific">Ogataea philodendri</name>
    <dbReference type="NCBI Taxonomy" id="1378263"/>
    <lineage>
        <taxon>Eukaryota</taxon>
        <taxon>Fungi</taxon>
        <taxon>Dikarya</taxon>
        <taxon>Ascomycota</taxon>
        <taxon>Saccharomycotina</taxon>
        <taxon>Pichiomycetes</taxon>
        <taxon>Pichiales</taxon>
        <taxon>Pichiaceae</taxon>
        <taxon>Ogataea</taxon>
    </lineage>
</organism>
<evidence type="ECO:0000256" key="14">
    <source>
        <dbReference type="RuleBase" id="RU362003"/>
    </source>
</evidence>
<name>A0A9P8T7E9_9ASCO</name>
<proteinExistence type="inferred from homology"/>
<dbReference type="RefSeq" id="XP_046062818.1">
    <property type="nucleotide sequence ID" value="XM_046202998.1"/>
</dbReference>
<evidence type="ECO:0000256" key="10">
    <source>
        <dbReference type="ARBA" id="ARBA00023136"/>
    </source>
</evidence>
<dbReference type="InterPro" id="IPR008930">
    <property type="entry name" value="Terpenoid_cyclase/PrenylTrfase"/>
</dbReference>
<dbReference type="Proteomes" id="UP000769157">
    <property type="component" value="Unassembled WGS sequence"/>
</dbReference>
<keyword evidence="5" id="KW-0551">Lipid droplet</keyword>
<dbReference type="SFLD" id="SFLDG01016">
    <property type="entry name" value="Prenyltransferase_Like_2"/>
    <property type="match status" value="1"/>
</dbReference>
<dbReference type="InterPro" id="IPR032696">
    <property type="entry name" value="SQ_cyclase_C"/>
</dbReference>
<keyword evidence="18" id="KW-1185">Reference proteome</keyword>
<dbReference type="Pfam" id="PF13243">
    <property type="entry name" value="SQHop_cyclase_C"/>
    <property type="match status" value="1"/>
</dbReference>
<evidence type="ECO:0000256" key="11">
    <source>
        <dbReference type="ARBA" id="ARBA00023235"/>
    </source>
</evidence>
<dbReference type="CDD" id="cd02892">
    <property type="entry name" value="SQCY_1"/>
    <property type="match status" value="1"/>
</dbReference>